<comment type="caution">
    <text evidence="1">The sequence shown here is derived from an EMBL/GenBank/DDBJ whole genome shotgun (WGS) entry which is preliminary data.</text>
</comment>
<protein>
    <submittedName>
        <fullName evidence="1">Uncharacterized protein</fullName>
    </submittedName>
</protein>
<gene>
    <name evidence="1" type="ORF">SDC9_205754</name>
</gene>
<proteinExistence type="predicted"/>
<dbReference type="EMBL" id="VSSQ01130346">
    <property type="protein sequence ID" value="MPN58056.1"/>
    <property type="molecule type" value="Genomic_DNA"/>
</dbReference>
<organism evidence="1">
    <name type="scientific">bioreactor metagenome</name>
    <dbReference type="NCBI Taxonomy" id="1076179"/>
    <lineage>
        <taxon>unclassified sequences</taxon>
        <taxon>metagenomes</taxon>
        <taxon>ecological metagenomes</taxon>
    </lineage>
</organism>
<sequence length="75" mass="8100">MRGQVEEDDDKFVTAQAGDRIAFTQGILHPLGDGDQELIAGLMSEAIVDRFEAIEVDIGNPQQEVAALRLPHGLA</sequence>
<reference evidence="1" key="1">
    <citation type="submission" date="2019-08" db="EMBL/GenBank/DDBJ databases">
        <authorList>
            <person name="Kucharzyk K."/>
            <person name="Murdoch R.W."/>
            <person name="Higgins S."/>
            <person name="Loffler F."/>
        </authorList>
    </citation>
    <scope>NUCLEOTIDE SEQUENCE</scope>
</reference>
<name>A0A645J3N3_9ZZZZ</name>
<evidence type="ECO:0000313" key="1">
    <source>
        <dbReference type="EMBL" id="MPN58056.1"/>
    </source>
</evidence>
<dbReference type="AlphaFoldDB" id="A0A645J3N3"/>
<accession>A0A645J3N3</accession>